<organism evidence="1 2">
    <name type="scientific">Kribbella sancticallisti</name>
    <dbReference type="NCBI Taxonomy" id="460087"/>
    <lineage>
        <taxon>Bacteria</taxon>
        <taxon>Bacillati</taxon>
        <taxon>Actinomycetota</taxon>
        <taxon>Actinomycetes</taxon>
        <taxon>Propionibacteriales</taxon>
        <taxon>Kribbellaceae</taxon>
        <taxon>Kribbella</taxon>
    </lineage>
</organism>
<dbReference type="EMBL" id="BAAAOS010000008">
    <property type="protein sequence ID" value="GAA1560190.1"/>
    <property type="molecule type" value="Genomic_DNA"/>
</dbReference>
<protein>
    <submittedName>
        <fullName evidence="1">Uncharacterized protein</fullName>
    </submittedName>
</protein>
<dbReference type="RefSeq" id="WP_344210619.1">
    <property type="nucleotide sequence ID" value="NZ_BAAAOS010000008.1"/>
</dbReference>
<evidence type="ECO:0000313" key="1">
    <source>
        <dbReference type="EMBL" id="GAA1560190.1"/>
    </source>
</evidence>
<evidence type="ECO:0000313" key="2">
    <source>
        <dbReference type="Proteomes" id="UP001500393"/>
    </source>
</evidence>
<proteinExistence type="predicted"/>
<dbReference type="Proteomes" id="UP001500393">
    <property type="component" value="Unassembled WGS sequence"/>
</dbReference>
<gene>
    <name evidence="1" type="ORF">GCM10009789_11840</name>
</gene>
<comment type="caution">
    <text evidence="1">The sequence shown here is derived from an EMBL/GenBank/DDBJ whole genome shotgun (WGS) entry which is preliminary data.</text>
</comment>
<accession>A0ABN2CPR2</accession>
<keyword evidence="2" id="KW-1185">Reference proteome</keyword>
<sequence length="58" mass="6298">MPIRPATGGRLLRPSQVCLTVEDGLVSIEVDMSGFIDEIQRDCWMSGYALRSTAGLGQ</sequence>
<name>A0ABN2CPR2_9ACTN</name>
<reference evidence="1 2" key="1">
    <citation type="journal article" date="2019" name="Int. J. Syst. Evol. Microbiol.">
        <title>The Global Catalogue of Microorganisms (GCM) 10K type strain sequencing project: providing services to taxonomists for standard genome sequencing and annotation.</title>
        <authorList>
            <consortium name="The Broad Institute Genomics Platform"/>
            <consortium name="The Broad Institute Genome Sequencing Center for Infectious Disease"/>
            <person name="Wu L."/>
            <person name="Ma J."/>
        </authorList>
    </citation>
    <scope>NUCLEOTIDE SEQUENCE [LARGE SCALE GENOMIC DNA]</scope>
    <source>
        <strain evidence="1 2">JCM 14969</strain>
    </source>
</reference>